<feature type="region of interest" description="Disordered" evidence="1">
    <location>
        <begin position="53"/>
        <end position="186"/>
    </location>
</feature>
<dbReference type="PROSITE" id="PS50089">
    <property type="entry name" value="ZF_RING_2"/>
    <property type="match status" value="1"/>
</dbReference>
<evidence type="ECO:0000313" key="3">
    <source>
        <dbReference type="Proteomes" id="UP000094043"/>
    </source>
</evidence>
<dbReference type="Gene3D" id="2.30.130.40">
    <property type="entry name" value="LON domain-like"/>
    <property type="match status" value="1"/>
</dbReference>
<organism evidence="2 3">
    <name type="scientific">Cryptococcus depauperatus CBS 7841</name>
    <dbReference type="NCBI Taxonomy" id="1295531"/>
    <lineage>
        <taxon>Eukaryota</taxon>
        <taxon>Fungi</taxon>
        <taxon>Dikarya</taxon>
        <taxon>Basidiomycota</taxon>
        <taxon>Agaricomycotina</taxon>
        <taxon>Tremellomycetes</taxon>
        <taxon>Tremellales</taxon>
        <taxon>Cryptococcaceae</taxon>
        <taxon>Cryptococcus</taxon>
    </lineage>
</organism>
<dbReference type="Pfam" id="PF13923">
    <property type="entry name" value="zf-C3HC4_2"/>
    <property type="match status" value="1"/>
</dbReference>
<dbReference type="InterPro" id="IPR013083">
    <property type="entry name" value="Znf_RING/FYVE/PHD"/>
</dbReference>
<feature type="compositionally biased region" description="Basic and acidic residues" evidence="1">
    <location>
        <begin position="67"/>
        <end position="76"/>
    </location>
</feature>
<dbReference type="SUPFAM" id="SSF88697">
    <property type="entry name" value="PUA domain-like"/>
    <property type="match status" value="1"/>
</dbReference>
<dbReference type="AlphaFoldDB" id="A0A1E3IZ68"/>
<keyword evidence="3" id="KW-1185">Reference proteome</keyword>
<dbReference type="Pfam" id="PF02190">
    <property type="entry name" value="LON_substr_bdg"/>
    <property type="match status" value="1"/>
</dbReference>
<dbReference type="VEuPathDB" id="FungiDB:L203_00085"/>
<dbReference type="PROSITE" id="PS51787">
    <property type="entry name" value="LON_N"/>
    <property type="match status" value="1"/>
</dbReference>
<dbReference type="InterPro" id="IPR015947">
    <property type="entry name" value="PUA-like_sf"/>
</dbReference>
<dbReference type="OrthoDB" id="264917at2759"/>
<dbReference type="InterPro" id="IPR017907">
    <property type="entry name" value="Znf_RING_CS"/>
</dbReference>
<proteinExistence type="predicted"/>
<protein>
    <submittedName>
        <fullName evidence="2">Uncharacterized protein</fullName>
    </submittedName>
</protein>
<dbReference type="SMART" id="SM00464">
    <property type="entry name" value="LON"/>
    <property type="match status" value="1"/>
</dbReference>
<feature type="region of interest" description="Disordered" evidence="1">
    <location>
        <begin position="343"/>
        <end position="362"/>
    </location>
</feature>
<dbReference type="KEGG" id="cdep:91084472"/>
<dbReference type="CDD" id="cd16514">
    <property type="entry name" value="RING-HC_LONFs_rpt2"/>
    <property type="match status" value="1"/>
</dbReference>
<dbReference type="RefSeq" id="XP_066065815.1">
    <property type="nucleotide sequence ID" value="XM_066209718.1"/>
</dbReference>
<feature type="compositionally biased region" description="Basic and acidic residues" evidence="1">
    <location>
        <begin position="93"/>
        <end position="105"/>
    </location>
</feature>
<sequence length="906" mass="100136">MANSHPHTANAQSSPPPPYRLSPSPACDARESAAVVVGQTSQAMSLDTPVVATPTCRLVHRRSTSFSERDDPRWLSEGEGSATAIDQPNRMHIRNEEQCSRRPEADDVGPSTRAYRGSADRSQAEDRSWIDGADGQESPSGDGSHSHTSGRKTLTLARARSPVLATTEQRVRSDFGWQPESEPHDRPLASPSGFLDSVGPGAPSIVSNGKQNNGNVTAAALGTTLVAQQPRDASAEGNVTRNEGRETIMQALQSIFTCPNCPIQKNKNCPLYLHHPVTLPCGHTLSLAHLDFPSLPLLPPVQFTTDPAELWSSQQRRHQQNLSLWASVSCKIPSCKRYLGQETTISNPTSQAQEADGGSSRSMGVPVFPPPPLPTPILTASQQTPAFSLDLANDALPPAYSVDDNQRATLGVGLLDTRVEKMLEIFRAEKEKIRLNKRQGRRRNVDATWSDLSSSSDDEADGENEQRHLGSTSDSPTSPSARRPMKRRRRHQSLVLHFAQNEEEWPFKKELMATLECGVCAQMLYQPVTTPCQHSFCTKCLSRSLDHSPRCPVCRQDLPSFTYFQDHPQSKVLLFVLTTVFPEEYAERRASLDAEERNSLLSTPIFVCTLAFPGMPTILHVFEPRYRLMIRRCIESDSPRFGMVLPARGAGLQSISRVMEYGTMLEIQSVQMLPDGRSIVETVGTHRFKLLEKGSLDGYTVGRIERMDDISPEEEAEMEREAVERRSRTLNATLPAAPVSTPISRTPSHQAPAMEASASAPGILNPDFSSSILQGMDFASLAAQSHNPSAAPSQSSNRSRQSSNAPSPENTPESTEELMSICRAFIEQLRSGFAPWLLQRLNNTYGTMPDNPSEFSYWMALVMPIDEYEKARLLPIRSPRLRLKLIVHWVESFRLSWWFSNGCVVG</sequence>
<dbReference type="PANTHER" id="PTHR23327:SF42">
    <property type="entry name" value="LON PEPTIDASE N-TERMINAL DOMAIN AND RING FINGER PROTEIN C14F5.10C"/>
    <property type="match status" value="1"/>
</dbReference>
<feature type="region of interest" description="Disordered" evidence="1">
    <location>
        <begin position="712"/>
        <end position="760"/>
    </location>
</feature>
<dbReference type="PANTHER" id="PTHR23327">
    <property type="entry name" value="RING FINGER PROTEIN 127"/>
    <property type="match status" value="1"/>
</dbReference>
<accession>A0A1E3IZ68</accession>
<feature type="compositionally biased region" description="Polar residues" evidence="1">
    <location>
        <begin position="1"/>
        <end position="12"/>
    </location>
</feature>
<feature type="compositionally biased region" description="Low complexity" evidence="1">
    <location>
        <begin position="783"/>
        <end position="813"/>
    </location>
</feature>
<dbReference type="SUPFAM" id="SSF57850">
    <property type="entry name" value="RING/U-box"/>
    <property type="match status" value="1"/>
</dbReference>
<feature type="compositionally biased region" description="Polar residues" evidence="1">
    <location>
        <begin position="469"/>
        <end position="480"/>
    </location>
</feature>
<feature type="region of interest" description="Disordered" evidence="1">
    <location>
        <begin position="783"/>
        <end position="816"/>
    </location>
</feature>
<feature type="compositionally biased region" description="Polar residues" evidence="1">
    <location>
        <begin position="137"/>
        <end position="147"/>
    </location>
</feature>
<evidence type="ECO:0000313" key="2">
    <source>
        <dbReference type="EMBL" id="WVN85114.1"/>
    </source>
</evidence>
<dbReference type="PROSITE" id="PS00518">
    <property type="entry name" value="ZF_RING_1"/>
    <property type="match status" value="1"/>
</dbReference>
<dbReference type="EMBL" id="CP143784">
    <property type="protein sequence ID" value="WVN85114.1"/>
    <property type="molecule type" value="Genomic_DNA"/>
</dbReference>
<evidence type="ECO:0000256" key="1">
    <source>
        <dbReference type="SAM" id="MobiDB-lite"/>
    </source>
</evidence>
<dbReference type="Gene3D" id="3.30.40.10">
    <property type="entry name" value="Zinc/RING finger domain, C3HC4 (zinc finger)"/>
    <property type="match status" value="1"/>
</dbReference>
<reference evidence="2" key="2">
    <citation type="journal article" date="2022" name="Elife">
        <title>Obligate sexual reproduction of a homothallic fungus closely related to the Cryptococcus pathogenic species complex.</title>
        <authorList>
            <person name="Passer A.R."/>
            <person name="Clancey S.A."/>
            <person name="Shea T."/>
            <person name="David-Palma M."/>
            <person name="Averette A.F."/>
            <person name="Boekhout T."/>
            <person name="Porcel B.M."/>
            <person name="Nowrousian M."/>
            <person name="Cuomo C.A."/>
            <person name="Sun S."/>
            <person name="Heitman J."/>
            <person name="Coelho M.A."/>
        </authorList>
    </citation>
    <scope>NUCLEOTIDE SEQUENCE</scope>
    <source>
        <strain evidence="2">CBS 7841</strain>
    </source>
</reference>
<dbReference type="InterPro" id="IPR001841">
    <property type="entry name" value="Znf_RING"/>
</dbReference>
<dbReference type="Gene3D" id="1.20.58.1480">
    <property type="match status" value="1"/>
</dbReference>
<feature type="compositionally biased region" description="Polar residues" evidence="1">
    <location>
        <begin position="343"/>
        <end position="353"/>
    </location>
</feature>
<dbReference type="GO" id="GO:0061630">
    <property type="term" value="F:ubiquitin protein ligase activity"/>
    <property type="evidence" value="ECO:0007669"/>
    <property type="project" value="TreeGrafter"/>
</dbReference>
<dbReference type="InterPro" id="IPR003111">
    <property type="entry name" value="Lon_prtase_N"/>
</dbReference>
<name>A0A1E3IZ68_9TREE</name>
<gene>
    <name evidence="2" type="ORF">L203_100256</name>
</gene>
<reference evidence="2" key="3">
    <citation type="submission" date="2024-01" db="EMBL/GenBank/DDBJ databases">
        <authorList>
            <person name="Coelho M.A."/>
            <person name="David-Palma M."/>
            <person name="Shea T."/>
            <person name="Sun S."/>
            <person name="Cuomo C.A."/>
            <person name="Heitman J."/>
        </authorList>
    </citation>
    <scope>NUCLEOTIDE SEQUENCE</scope>
    <source>
        <strain evidence="2">CBS 7841</strain>
    </source>
</reference>
<feature type="region of interest" description="Disordered" evidence="1">
    <location>
        <begin position="1"/>
        <end position="33"/>
    </location>
</feature>
<feature type="region of interest" description="Disordered" evidence="1">
    <location>
        <begin position="437"/>
        <end position="490"/>
    </location>
</feature>
<dbReference type="Proteomes" id="UP000094043">
    <property type="component" value="Chromosome 1"/>
</dbReference>
<dbReference type="GeneID" id="91084472"/>
<feature type="compositionally biased region" description="Basic and acidic residues" evidence="1">
    <location>
        <begin position="118"/>
        <end position="129"/>
    </location>
</feature>
<reference evidence="2" key="1">
    <citation type="submission" date="2016-06" db="EMBL/GenBank/DDBJ databases">
        <authorList>
            <person name="Cuomo C."/>
            <person name="Litvintseva A."/>
            <person name="Heitman J."/>
            <person name="Chen Y."/>
            <person name="Sun S."/>
            <person name="Springer D."/>
            <person name="Dromer F."/>
            <person name="Young S."/>
            <person name="Zeng Q."/>
            <person name="Chapman S."/>
            <person name="Gujja S."/>
            <person name="Saif S."/>
            <person name="Birren B."/>
        </authorList>
    </citation>
    <scope>NUCLEOTIDE SEQUENCE</scope>
    <source>
        <strain evidence="2">CBS 7841</strain>
    </source>
</reference>
<dbReference type="SMART" id="SM00184">
    <property type="entry name" value="RING"/>
    <property type="match status" value="1"/>
</dbReference>
<dbReference type="InterPro" id="IPR046336">
    <property type="entry name" value="Lon_prtase_N_sf"/>
</dbReference>